<sequence>MHTASSYLPVHVVRPALKLFDGSSSSPSPSLSSSLLPSPSLPSPPLPLPLPQSPPLFLLVLATLPVISDAD</sequence>
<feature type="compositionally biased region" description="Low complexity" evidence="1">
    <location>
        <begin position="23"/>
        <end position="38"/>
    </location>
</feature>
<feature type="region of interest" description="Disordered" evidence="1">
    <location>
        <begin position="21"/>
        <end position="47"/>
    </location>
</feature>
<dbReference type="Proteomes" id="UP000053097">
    <property type="component" value="Unassembled WGS sequence"/>
</dbReference>
<proteinExistence type="predicted"/>
<accession>A0A026WWI6</accession>
<protein>
    <submittedName>
        <fullName evidence="2">Uncharacterized protein</fullName>
    </submittedName>
</protein>
<gene>
    <name evidence="2" type="ORF">X777_00332</name>
</gene>
<reference evidence="2 3" key="1">
    <citation type="journal article" date="2014" name="Curr. Biol.">
        <title>The genome of the clonal raider ant Cerapachys biroi.</title>
        <authorList>
            <person name="Oxley P.R."/>
            <person name="Ji L."/>
            <person name="Fetter-Pruneda I."/>
            <person name="McKenzie S.K."/>
            <person name="Li C."/>
            <person name="Hu H."/>
            <person name="Zhang G."/>
            <person name="Kronauer D.J."/>
        </authorList>
    </citation>
    <scope>NUCLEOTIDE SEQUENCE [LARGE SCALE GENOMIC DNA]</scope>
</reference>
<evidence type="ECO:0000313" key="2">
    <source>
        <dbReference type="EMBL" id="EZA59489.1"/>
    </source>
</evidence>
<name>A0A026WWI6_OOCBI</name>
<organism evidence="2 3">
    <name type="scientific">Ooceraea biroi</name>
    <name type="common">Clonal raider ant</name>
    <name type="synonym">Cerapachys biroi</name>
    <dbReference type="NCBI Taxonomy" id="2015173"/>
    <lineage>
        <taxon>Eukaryota</taxon>
        <taxon>Metazoa</taxon>
        <taxon>Ecdysozoa</taxon>
        <taxon>Arthropoda</taxon>
        <taxon>Hexapoda</taxon>
        <taxon>Insecta</taxon>
        <taxon>Pterygota</taxon>
        <taxon>Neoptera</taxon>
        <taxon>Endopterygota</taxon>
        <taxon>Hymenoptera</taxon>
        <taxon>Apocrita</taxon>
        <taxon>Aculeata</taxon>
        <taxon>Formicoidea</taxon>
        <taxon>Formicidae</taxon>
        <taxon>Dorylinae</taxon>
        <taxon>Ooceraea</taxon>
    </lineage>
</organism>
<evidence type="ECO:0000313" key="3">
    <source>
        <dbReference type="Proteomes" id="UP000053097"/>
    </source>
</evidence>
<dbReference type="EMBL" id="KK107105">
    <property type="protein sequence ID" value="EZA59489.1"/>
    <property type="molecule type" value="Genomic_DNA"/>
</dbReference>
<evidence type="ECO:0000256" key="1">
    <source>
        <dbReference type="SAM" id="MobiDB-lite"/>
    </source>
</evidence>
<keyword evidence="3" id="KW-1185">Reference proteome</keyword>
<dbReference type="AlphaFoldDB" id="A0A026WWI6"/>